<dbReference type="Proteomes" id="UP000247515">
    <property type="component" value="Unassembled WGS sequence"/>
</dbReference>
<dbReference type="GO" id="GO:0030313">
    <property type="term" value="C:cell envelope"/>
    <property type="evidence" value="ECO:0007669"/>
    <property type="project" value="UniProtKB-SubCell"/>
</dbReference>
<feature type="chain" id="PRO_5015053633" evidence="4">
    <location>
        <begin position="27"/>
        <end position="358"/>
    </location>
</feature>
<dbReference type="PANTHER" id="PTHR46847">
    <property type="entry name" value="D-ALLOSE-BINDING PERIPLASMIC PROTEIN-RELATED"/>
    <property type="match status" value="1"/>
</dbReference>
<feature type="signal peptide" evidence="4">
    <location>
        <begin position="1"/>
        <end position="26"/>
    </location>
</feature>
<evidence type="ECO:0000256" key="3">
    <source>
        <dbReference type="ARBA" id="ARBA00022729"/>
    </source>
</evidence>
<dbReference type="PANTHER" id="PTHR46847:SF3">
    <property type="entry name" value="GALACTOFURANOSE-BINDING PROTEIN YTFQ"/>
    <property type="match status" value="1"/>
</dbReference>
<dbReference type="InterPro" id="IPR028082">
    <property type="entry name" value="Peripla_BP_I"/>
</dbReference>
<dbReference type="AlphaFoldDB" id="A0A1A5XI26"/>
<dbReference type="InterPro" id="IPR025997">
    <property type="entry name" value="SBP_2_dom"/>
</dbReference>
<dbReference type="CDD" id="cd19996">
    <property type="entry name" value="PBP1_ABC_sugar_binding-like"/>
    <property type="match status" value="1"/>
</dbReference>
<evidence type="ECO:0000256" key="4">
    <source>
        <dbReference type="SAM" id="SignalP"/>
    </source>
</evidence>
<comment type="similarity">
    <text evidence="2">Belongs to the bacterial solute-binding protein 2 family.</text>
</comment>
<accession>A0A1A5XI26</accession>
<dbReference type="Pfam" id="PF13407">
    <property type="entry name" value="Peripla_BP_4"/>
    <property type="match status" value="1"/>
</dbReference>
<comment type="subcellular location">
    <subcellularLocation>
        <location evidence="1">Cell envelope</location>
    </subcellularLocation>
</comment>
<reference evidence="6 9" key="2">
    <citation type="submission" date="2018-05" db="EMBL/GenBank/DDBJ databases">
        <title>Genomic Encyclopedia of Type Strains, Phase IV (KMG-V): Genome sequencing to study the core and pangenomes of soil and plant-associated prokaryotes.</title>
        <authorList>
            <person name="Whitman W."/>
        </authorList>
    </citation>
    <scope>NUCLEOTIDE SEQUENCE [LARGE SCALE GENOMIC DNA]</scope>
    <source>
        <strain evidence="6 9">SIr-6563</strain>
    </source>
</reference>
<name>A0A1A5XI26_9BURK</name>
<reference evidence="7 8" key="1">
    <citation type="submission" date="2016-10" db="EMBL/GenBank/DDBJ databases">
        <authorList>
            <person name="Varghese N."/>
            <person name="Submissions S."/>
        </authorList>
    </citation>
    <scope>NUCLEOTIDE SEQUENCE [LARGE SCALE GENOMIC DNA]</scope>
    <source>
        <strain evidence="7 8">LMG 22274</strain>
    </source>
</reference>
<sequence length="358" mass="38439">MKQRKTSFSRAIVAAALALAGVAAHAAEPVLMPGAIVREGNNPLSAPNQFKKAPPWRIGFSIWGFGNTWMTQMVHETDAEAAKHKEIGKIIFADANSKPAKQIADIEDMIAQKVDAIIVAPVSYTALTPVIKKAVAAGIPVIVHSTEIETDAYTTEIQGEALYFGEVGGKFLVDTLHGKGNIWVLRGQAGIAADTMRYEGLRKALAGSNIKIASEQYGDWSYNKGKQVCESLMLSNPNPDGIWSSGGDMSRACIEVFKEFGKPVPPITGEGNNGFMRAWKDSGANATAAVFPSEQGAAGIRAAVALLSGESLHKHYVLRPAPITKANFAQFYRPDLNDNYWAPSALSAADLKKYYGSK</sequence>
<gene>
    <name evidence="6" type="ORF">C7400_103113</name>
    <name evidence="7" type="ORF">SAMN05216550_112115</name>
</gene>
<evidence type="ECO:0000256" key="1">
    <source>
        <dbReference type="ARBA" id="ARBA00004196"/>
    </source>
</evidence>
<evidence type="ECO:0000313" key="7">
    <source>
        <dbReference type="EMBL" id="SEJ98941.1"/>
    </source>
</evidence>
<organism evidence="7 8">
    <name type="scientific">Paraburkholderia tropica</name>
    <dbReference type="NCBI Taxonomy" id="92647"/>
    <lineage>
        <taxon>Bacteria</taxon>
        <taxon>Pseudomonadati</taxon>
        <taxon>Pseudomonadota</taxon>
        <taxon>Betaproteobacteria</taxon>
        <taxon>Burkholderiales</taxon>
        <taxon>Burkholderiaceae</taxon>
        <taxon>Paraburkholderia</taxon>
    </lineage>
</organism>
<dbReference type="SUPFAM" id="SSF53822">
    <property type="entry name" value="Periplasmic binding protein-like I"/>
    <property type="match status" value="1"/>
</dbReference>
<proteinExistence type="inferred from homology"/>
<evidence type="ECO:0000256" key="2">
    <source>
        <dbReference type="ARBA" id="ARBA00007639"/>
    </source>
</evidence>
<dbReference type="Proteomes" id="UP000183529">
    <property type="component" value="Unassembled WGS sequence"/>
</dbReference>
<evidence type="ECO:0000313" key="6">
    <source>
        <dbReference type="EMBL" id="PXX19122.1"/>
    </source>
</evidence>
<evidence type="ECO:0000313" key="8">
    <source>
        <dbReference type="Proteomes" id="UP000183529"/>
    </source>
</evidence>
<dbReference type="EMBL" id="QJJV01000003">
    <property type="protein sequence ID" value="PXX19122.1"/>
    <property type="molecule type" value="Genomic_DNA"/>
</dbReference>
<protein>
    <submittedName>
        <fullName evidence="6">Monosaccharide ABC transporter substrate-binding protein (CUT2 family)</fullName>
    </submittedName>
    <submittedName>
        <fullName evidence="7">Monosaccharide ABC transporter substrate-binding protein, CUT2 family</fullName>
    </submittedName>
</protein>
<dbReference type="GO" id="GO:0030246">
    <property type="term" value="F:carbohydrate binding"/>
    <property type="evidence" value="ECO:0007669"/>
    <property type="project" value="UniProtKB-ARBA"/>
</dbReference>
<evidence type="ECO:0000313" key="9">
    <source>
        <dbReference type="Proteomes" id="UP000247515"/>
    </source>
</evidence>
<comment type="caution">
    <text evidence="7">The sequence shown here is derived from an EMBL/GenBank/DDBJ whole genome shotgun (WGS) entry which is preliminary data.</text>
</comment>
<feature type="domain" description="Periplasmic binding protein" evidence="5">
    <location>
        <begin position="58"/>
        <end position="310"/>
    </location>
</feature>
<dbReference type="RefSeq" id="WP_065059094.1">
    <property type="nucleotide sequence ID" value="NZ_CADFGN010000004.1"/>
</dbReference>
<dbReference type="Gene3D" id="3.40.50.2300">
    <property type="match status" value="2"/>
</dbReference>
<dbReference type="EMBL" id="FNZM01000012">
    <property type="protein sequence ID" value="SEJ98941.1"/>
    <property type="molecule type" value="Genomic_DNA"/>
</dbReference>
<keyword evidence="9" id="KW-1185">Reference proteome</keyword>
<evidence type="ECO:0000259" key="5">
    <source>
        <dbReference type="Pfam" id="PF13407"/>
    </source>
</evidence>
<keyword evidence="3 4" id="KW-0732">Signal</keyword>
<dbReference type="OrthoDB" id="9814427at2"/>